<dbReference type="Gene3D" id="3.50.50.60">
    <property type="entry name" value="FAD/NAD(P)-binding domain"/>
    <property type="match status" value="2"/>
</dbReference>
<gene>
    <name evidence="10" type="ORF">FCN80_10845</name>
</gene>
<dbReference type="Pfam" id="PF00355">
    <property type="entry name" value="Rieske"/>
    <property type="match status" value="1"/>
</dbReference>
<evidence type="ECO:0000256" key="1">
    <source>
        <dbReference type="ARBA" id="ARBA00001974"/>
    </source>
</evidence>
<dbReference type="PRINTS" id="PR00411">
    <property type="entry name" value="PNDRDTASEI"/>
</dbReference>
<evidence type="ECO:0000313" key="10">
    <source>
        <dbReference type="EMBL" id="TKI06328.1"/>
    </source>
</evidence>
<dbReference type="InterPro" id="IPR036188">
    <property type="entry name" value="FAD/NAD-bd_sf"/>
</dbReference>
<dbReference type="SUPFAM" id="SSF50022">
    <property type="entry name" value="ISP domain"/>
    <property type="match status" value="1"/>
</dbReference>
<dbReference type="InterPro" id="IPR023753">
    <property type="entry name" value="FAD/NAD-binding_dom"/>
</dbReference>
<dbReference type="PANTHER" id="PTHR43557">
    <property type="entry name" value="APOPTOSIS-INDUCING FACTOR 1"/>
    <property type="match status" value="1"/>
</dbReference>
<dbReference type="InterPro" id="IPR028202">
    <property type="entry name" value="Reductase_C"/>
</dbReference>
<keyword evidence="5" id="KW-0274">FAD</keyword>
<evidence type="ECO:0000256" key="7">
    <source>
        <dbReference type="ARBA" id="ARBA00023004"/>
    </source>
</evidence>
<keyword evidence="8" id="KW-0411">Iron-sulfur</keyword>
<evidence type="ECO:0000256" key="3">
    <source>
        <dbReference type="ARBA" id="ARBA00022714"/>
    </source>
</evidence>
<evidence type="ECO:0000256" key="2">
    <source>
        <dbReference type="ARBA" id="ARBA00022630"/>
    </source>
</evidence>
<dbReference type="Gene3D" id="2.102.10.10">
    <property type="entry name" value="Rieske [2Fe-2S] iron-sulphur domain"/>
    <property type="match status" value="1"/>
</dbReference>
<comment type="caution">
    <text evidence="10">The sequence shown here is derived from an EMBL/GenBank/DDBJ whole genome shotgun (WGS) entry which is preliminary data.</text>
</comment>
<dbReference type="InterPro" id="IPR036922">
    <property type="entry name" value="Rieske_2Fe-2S_sf"/>
</dbReference>
<keyword evidence="3" id="KW-0001">2Fe-2S</keyword>
<keyword evidence="2" id="KW-0285">Flavoprotein</keyword>
<evidence type="ECO:0000256" key="4">
    <source>
        <dbReference type="ARBA" id="ARBA00022723"/>
    </source>
</evidence>
<protein>
    <submittedName>
        <fullName evidence="10">Rieske 2Fe-2S domain-containing protein</fullName>
    </submittedName>
</protein>
<sequence length="514" mass="56037">MAFQRVMSLSAMAESEPQKISVDGTDIVLVKLGDKVFALEAACPHSGAPLEKGAVCQGKLICPWHKSVFSLDGTLEDPPALRSLKRYPVNIEGNAVWIDPSPMAQPGVPSIAVESDTEALVVVGAGAGGSAAVKALRDKGYAGRLIVIDREKQAPYDRTALSKFVPQGDMALDEVPALLETRFYREEHIERITGDVEALCVKERKLRLADGGIIPYRRLLLATGGTPRRPDLPGKALLGVEVLRSWEHAAALMSAVEKRHRLVIIGNSFIGMEMAAALRKRNVDITVVAKRPLPFEQQFGTVLATFFRRRHEDRGVKFVDGEPASFDGEQRVTGVILKDGRRVDGDLVLLATGVAPSTGFIHDLPLNDDGSLSVDSAMSAGQDVYAIGDIATFALNGRPTRIEHWRVAQQQGRIAAAAMIGGNDAYHAIPYFWTQHYGVRYEYLGHATDWDDIDIFGSPDKDDFVALFSRDERLAAVVAAGRMRTTGTLLVRMGEPLTLREARRIVNEVAEPGK</sequence>
<dbReference type="RefSeq" id="WP_136990175.1">
    <property type="nucleotide sequence ID" value="NZ_SZPQ01000014.1"/>
</dbReference>
<reference evidence="10 11" key="1">
    <citation type="submission" date="2019-04" db="EMBL/GenBank/DDBJ databases">
        <authorList>
            <person name="Li M."/>
            <person name="Gao C."/>
        </authorList>
    </citation>
    <scope>NUCLEOTIDE SEQUENCE [LARGE SCALE GENOMIC DNA]</scope>
    <source>
        <strain evidence="10 11">BGMRC 2031</strain>
    </source>
</reference>
<dbReference type="InterPro" id="IPR016156">
    <property type="entry name" value="FAD/NAD-linked_Rdtase_dimer_sf"/>
</dbReference>
<dbReference type="SUPFAM" id="SSF51905">
    <property type="entry name" value="FAD/NAD(P)-binding domain"/>
    <property type="match status" value="2"/>
</dbReference>
<dbReference type="SUPFAM" id="SSF55424">
    <property type="entry name" value="FAD/NAD-linked reductases, dimerisation (C-terminal) domain"/>
    <property type="match status" value="1"/>
</dbReference>
<evidence type="ECO:0000256" key="8">
    <source>
        <dbReference type="ARBA" id="ARBA00023014"/>
    </source>
</evidence>
<dbReference type="InterPro" id="IPR017941">
    <property type="entry name" value="Rieske_2Fe-2S"/>
</dbReference>
<dbReference type="EMBL" id="SZPQ01000014">
    <property type="protein sequence ID" value="TKI06328.1"/>
    <property type="molecule type" value="Genomic_DNA"/>
</dbReference>
<dbReference type="Pfam" id="PF07992">
    <property type="entry name" value="Pyr_redox_2"/>
    <property type="match status" value="1"/>
</dbReference>
<dbReference type="Proteomes" id="UP000305202">
    <property type="component" value="Unassembled WGS sequence"/>
</dbReference>
<feature type="domain" description="Rieske" evidence="9">
    <location>
        <begin position="4"/>
        <end position="98"/>
    </location>
</feature>
<accession>A0ABY2SMH7</accession>
<organism evidence="10 11">
    <name type="scientific">Martelella alba</name>
    <dbReference type="NCBI Taxonomy" id="2590451"/>
    <lineage>
        <taxon>Bacteria</taxon>
        <taxon>Pseudomonadati</taxon>
        <taxon>Pseudomonadota</taxon>
        <taxon>Alphaproteobacteria</taxon>
        <taxon>Hyphomicrobiales</taxon>
        <taxon>Aurantimonadaceae</taxon>
        <taxon>Martelella</taxon>
    </lineage>
</organism>
<proteinExistence type="predicted"/>
<evidence type="ECO:0000313" key="11">
    <source>
        <dbReference type="Proteomes" id="UP000305202"/>
    </source>
</evidence>
<keyword evidence="6" id="KW-0560">Oxidoreductase</keyword>
<dbReference type="Gene3D" id="3.30.390.30">
    <property type="match status" value="1"/>
</dbReference>
<dbReference type="Pfam" id="PF14759">
    <property type="entry name" value="Reductase_C"/>
    <property type="match status" value="1"/>
</dbReference>
<name>A0ABY2SMH7_9HYPH</name>
<comment type="cofactor">
    <cofactor evidence="1">
        <name>FAD</name>
        <dbReference type="ChEBI" id="CHEBI:57692"/>
    </cofactor>
</comment>
<evidence type="ECO:0000259" key="9">
    <source>
        <dbReference type="PROSITE" id="PS51296"/>
    </source>
</evidence>
<dbReference type="PROSITE" id="PS51296">
    <property type="entry name" value="RIESKE"/>
    <property type="match status" value="1"/>
</dbReference>
<dbReference type="PANTHER" id="PTHR43557:SF2">
    <property type="entry name" value="RIESKE DOMAIN-CONTAINING PROTEIN-RELATED"/>
    <property type="match status" value="1"/>
</dbReference>
<evidence type="ECO:0000256" key="5">
    <source>
        <dbReference type="ARBA" id="ARBA00022827"/>
    </source>
</evidence>
<keyword evidence="7" id="KW-0408">Iron</keyword>
<dbReference type="InterPro" id="IPR050446">
    <property type="entry name" value="FAD-oxidoreductase/Apoptosis"/>
</dbReference>
<evidence type="ECO:0000256" key="6">
    <source>
        <dbReference type="ARBA" id="ARBA00023002"/>
    </source>
</evidence>
<keyword evidence="11" id="KW-1185">Reference proteome</keyword>
<dbReference type="PRINTS" id="PR00368">
    <property type="entry name" value="FADPNR"/>
</dbReference>
<keyword evidence="4" id="KW-0479">Metal-binding</keyword>